<evidence type="ECO:0000259" key="7">
    <source>
        <dbReference type="Pfam" id="PF06271"/>
    </source>
</evidence>
<feature type="domain" description="RDD" evidence="7">
    <location>
        <begin position="2"/>
        <end position="80"/>
    </location>
</feature>
<keyword evidence="3 6" id="KW-0812">Transmembrane</keyword>
<keyword evidence="5 6" id="KW-0472">Membrane</keyword>
<evidence type="ECO:0000313" key="9">
    <source>
        <dbReference type="Proteomes" id="UP000494245"/>
    </source>
</evidence>
<dbReference type="InterPro" id="IPR010432">
    <property type="entry name" value="RDD"/>
</dbReference>
<evidence type="ECO:0000256" key="3">
    <source>
        <dbReference type="ARBA" id="ARBA00022692"/>
    </source>
</evidence>
<evidence type="ECO:0000256" key="4">
    <source>
        <dbReference type="ARBA" id="ARBA00022989"/>
    </source>
</evidence>
<dbReference type="Pfam" id="PF06271">
    <property type="entry name" value="RDD"/>
    <property type="match status" value="1"/>
</dbReference>
<dbReference type="InterPro" id="IPR051791">
    <property type="entry name" value="Pra-immunoreactive"/>
</dbReference>
<gene>
    <name evidence="8" type="ORF">NNJEOMEG_00426</name>
</gene>
<dbReference type="RefSeq" id="WP_217270461.1">
    <property type="nucleotide sequence ID" value="NZ_BLTE01000001.1"/>
</dbReference>
<accession>A0A6V8LPX6</accession>
<dbReference type="AlphaFoldDB" id="A0A6V8LPX6"/>
<feature type="transmembrane region" description="Helical" evidence="6">
    <location>
        <begin position="48"/>
        <end position="67"/>
    </location>
</feature>
<evidence type="ECO:0000256" key="6">
    <source>
        <dbReference type="SAM" id="Phobius"/>
    </source>
</evidence>
<dbReference type="GO" id="GO:0005886">
    <property type="term" value="C:plasma membrane"/>
    <property type="evidence" value="ECO:0007669"/>
    <property type="project" value="UniProtKB-SubCell"/>
</dbReference>
<organism evidence="8 9">
    <name type="scientific">Fundidesulfovibrio magnetotacticus</name>
    <dbReference type="NCBI Taxonomy" id="2730080"/>
    <lineage>
        <taxon>Bacteria</taxon>
        <taxon>Pseudomonadati</taxon>
        <taxon>Thermodesulfobacteriota</taxon>
        <taxon>Desulfovibrionia</taxon>
        <taxon>Desulfovibrionales</taxon>
        <taxon>Desulfovibrionaceae</taxon>
        <taxon>Fundidesulfovibrio</taxon>
    </lineage>
</organism>
<sequence>MANAVVWLYYALQESSPVQATLGKRIMGLKVMDLEGRRISFGRATGRYAAKLLSGGLLLLGYAMILFTKKRQGLHDLLAGTVVVCR</sequence>
<dbReference type="Proteomes" id="UP000494245">
    <property type="component" value="Unassembled WGS sequence"/>
</dbReference>
<evidence type="ECO:0000256" key="1">
    <source>
        <dbReference type="ARBA" id="ARBA00004651"/>
    </source>
</evidence>
<protein>
    <recommendedName>
        <fullName evidence="7">RDD domain-containing protein</fullName>
    </recommendedName>
</protein>
<dbReference type="PANTHER" id="PTHR36115">
    <property type="entry name" value="PROLINE-RICH ANTIGEN HOMOLOG-RELATED"/>
    <property type="match status" value="1"/>
</dbReference>
<evidence type="ECO:0000256" key="2">
    <source>
        <dbReference type="ARBA" id="ARBA00022475"/>
    </source>
</evidence>
<reference evidence="8 9" key="1">
    <citation type="submission" date="2020-04" db="EMBL/GenBank/DDBJ databases">
        <authorList>
            <consortium name="Desulfovibrio sp. FSS-1 genome sequencing consortium"/>
            <person name="Shimoshige H."/>
            <person name="Kobayashi H."/>
            <person name="Maekawa T."/>
        </authorList>
    </citation>
    <scope>NUCLEOTIDE SEQUENCE [LARGE SCALE GENOMIC DNA]</scope>
    <source>
        <strain evidence="8 9">SIID29052-01</strain>
    </source>
</reference>
<comment type="caution">
    <text evidence="8">The sequence shown here is derived from an EMBL/GenBank/DDBJ whole genome shotgun (WGS) entry which is preliminary data.</text>
</comment>
<dbReference type="EMBL" id="BLTE01000001">
    <property type="protein sequence ID" value="GFK92601.1"/>
    <property type="molecule type" value="Genomic_DNA"/>
</dbReference>
<keyword evidence="2" id="KW-1003">Cell membrane</keyword>
<proteinExistence type="predicted"/>
<evidence type="ECO:0000256" key="5">
    <source>
        <dbReference type="ARBA" id="ARBA00023136"/>
    </source>
</evidence>
<reference evidence="8 9" key="2">
    <citation type="submission" date="2020-05" db="EMBL/GenBank/DDBJ databases">
        <title>Draft genome sequence of Desulfovibrio sp. strainFSS-1.</title>
        <authorList>
            <person name="Shimoshige H."/>
            <person name="Kobayashi H."/>
            <person name="Maekawa T."/>
        </authorList>
    </citation>
    <scope>NUCLEOTIDE SEQUENCE [LARGE SCALE GENOMIC DNA]</scope>
    <source>
        <strain evidence="8 9">SIID29052-01</strain>
    </source>
</reference>
<name>A0A6V8LPX6_9BACT</name>
<dbReference type="PANTHER" id="PTHR36115:SF9">
    <property type="entry name" value="LMO1584 PROTEIN"/>
    <property type="match status" value="1"/>
</dbReference>
<keyword evidence="9" id="KW-1185">Reference proteome</keyword>
<keyword evidence="4 6" id="KW-1133">Transmembrane helix</keyword>
<evidence type="ECO:0000313" key="8">
    <source>
        <dbReference type="EMBL" id="GFK92601.1"/>
    </source>
</evidence>
<comment type="subcellular location">
    <subcellularLocation>
        <location evidence="1">Cell membrane</location>
        <topology evidence="1">Multi-pass membrane protein</topology>
    </subcellularLocation>
</comment>